<dbReference type="RefSeq" id="WP_199019961.1">
    <property type="nucleotide sequence ID" value="NZ_JAELUP010000072.1"/>
</dbReference>
<evidence type="ECO:0000313" key="3">
    <source>
        <dbReference type="EMBL" id="MBJ6362416.1"/>
    </source>
</evidence>
<dbReference type="EMBL" id="JAELUP010000072">
    <property type="protein sequence ID" value="MBJ6362416.1"/>
    <property type="molecule type" value="Genomic_DNA"/>
</dbReference>
<comment type="caution">
    <text evidence="3">The sequence shown here is derived from an EMBL/GenBank/DDBJ whole genome shotgun (WGS) entry which is preliminary data.</text>
</comment>
<evidence type="ECO:0000313" key="4">
    <source>
        <dbReference type="Proteomes" id="UP000640274"/>
    </source>
</evidence>
<evidence type="ECO:0000256" key="1">
    <source>
        <dbReference type="SAM" id="MobiDB-lite"/>
    </source>
</evidence>
<name>A0A934J051_9BACL</name>
<reference evidence="3" key="1">
    <citation type="submission" date="2020-12" db="EMBL/GenBank/DDBJ databases">
        <authorList>
            <person name="Huq M.A."/>
        </authorList>
    </citation>
    <scope>NUCLEOTIDE SEQUENCE</scope>
    <source>
        <strain evidence="3">MAHUQ-46</strain>
    </source>
</reference>
<dbReference type="AlphaFoldDB" id="A0A934J051"/>
<gene>
    <name evidence="3" type="ORF">JFN88_14210</name>
</gene>
<keyword evidence="4" id="KW-1185">Reference proteome</keyword>
<dbReference type="InterPro" id="IPR029442">
    <property type="entry name" value="GyrI-like"/>
</dbReference>
<dbReference type="InterPro" id="IPR011256">
    <property type="entry name" value="Reg_factor_effector_dom_sf"/>
</dbReference>
<dbReference type="Pfam" id="PF06445">
    <property type="entry name" value="GyrI-like"/>
    <property type="match status" value="1"/>
</dbReference>
<proteinExistence type="predicted"/>
<feature type="region of interest" description="Disordered" evidence="1">
    <location>
        <begin position="20"/>
        <end position="55"/>
    </location>
</feature>
<sequence>MIALAVILAGCSANNQANNNAGSAETAGNSGKAEGSTNDAKPSNDAADSGLDGPVTAADLSKLPEQRFHIPGGKYQVFWHKGEVEKLPLTYRYIYGTWFTRNPIPLVGGFDFEYYDGSFQASNDAEAMVKIYVPIA</sequence>
<organism evidence="3 4">
    <name type="scientific">Paenibacillus roseus</name>
    <dbReference type="NCBI Taxonomy" id="2798579"/>
    <lineage>
        <taxon>Bacteria</taxon>
        <taxon>Bacillati</taxon>
        <taxon>Bacillota</taxon>
        <taxon>Bacilli</taxon>
        <taxon>Bacillales</taxon>
        <taxon>Paenibacillaceae</taxon>
        <taxon>Paenibacillus</taxon>
    </lineage>
</organism>
<dbReference type="Proteomes" id="UP000640274">
    <property type="component" value="Unassembled WGS sequence"/>
</dbReference>
<feature type="domain" description="GyrI-like small molecule binding" evidence="2">
    <location>
        <begin position="65"/>
        <end position="135"/>
    </location>
</feature>
<evidence type="ECO:0000259" key="2">
    <source>
        <dbReference type="Pfam" id="PF06445"/>
    </source>
</evidence>
<dbReference type="SUPFAM" id="SSF55136">
    <property type="entry name" value="Probable bacterial effector-binding domain"/>
    <property type="match status" value="1"/>
</dbReference>
<dbReference type="Gene3D" id="3.20.80.10">
    <property type="entry name" value="Regulatory factor, effector binding domain"/>
    <property type="match status" value="1"/>
</dbReference>
<accession>A0A934J051</accession>
<protein>
    <submittedName>
        <fullName evidence="3">GyrI-like domain-containing protein</fullName>
    </submittedName>
</protein>